<proteinExistence type="predicted"/>
<evidence type="ECO:0000313" key="1">
    <source>
        <dbReference type="EMBL" id="KAJ3601384.1"/>
    </source>
</evidence>
<comment type="caution">
    <text evidence="1">The sequence shown here is derived from an EMBL/GenBank/DDBJ whole genome shotgun (WGS) entry which is preliminary data.</text>
</comment>
<organism evidence="1 2">
    <name type="scientific">Muraenolepis orangiensis</name>
    <name type="common">Patagonian moray cod</name>
    <dbReference type="NCBI Taxonomy" id="630683"/>
    <lineage>
        <taxon>Eukaryota</taxon>
        <taxon>Metazoa</taxon>
        <taxon>Chordata</taxon>
        <taxon>Craniata</taxon>
        <taxon>Vertebrata</taxon>
        <taxon>Euteleostomi</taxon>
        <taxon>Actinopterygii</taxon>
        <taxon>Neopterygii</taxon>
        <taxon>Teleostei</taxon>
        <taxon>Neoteleostei</taxon>
        <taxon>Acanthomorphata</taxon>
        <taxon>Zeiogadaria</taxon>
        <taxon>Gadariae</taxon>
        <taxon>Gadiformes</taxon>
        <taxon>Muraenolepidoidei</taxon>
        <taxon>Muraenolepididae</taxon>
        <taxon>Muraenolepis</taxon>
    </lineage>
</organism>
<feature type="non-terminal residue" evidence="1">
    <location>
        <position position="1"/>
    </location>
</feature>
<keyword evidence="2" id="KW-1185">Reference proteome</keyword>
<gene>
    <name evidence="1" type="ORF">NHX12_032353</name>
</gene>
<accession>A0A9Q0E5L1</accession>
<sequence>NDIEGKKEYYNIECCMQTNPDEEWESGVWSLGERSELSSPDLSAVHTPEL</sequence>
<dbReference type="AlphaFoldDB" id="A0A9Q0E5L1"/>
<name>A0A9Q0E5L1_9TELE</name>
<dbReference type="EMBL" id="JANIIK010000047">
    <property type="protein sequence ID" value="KAJ3601384.1"/>
    <property type="molecule type" value="Genomic_DNA"/>
</dbReference>
<protein>
    <submittedName>
        <fullName evidence="1">Uncharacterized protein</fullName>
    </submittedName>
</protein>
<reference evidence="1" key="1">
    <citation type="submission" date="2022-07" db="EMBL/GenBank/DDBJ databases">
        <title>Chromosome-level genome of Muraenolepis orangiensis.</title>
        <authorList>
            <person name="Kim J."/>
        </authorList>
    </citation>
    <scope>NUCLEOTIDE SEQUENCE</scope>
    <source>
        <strain evidence="1">KU_S4_2022</strain>
        <tissue evidence="1">Muscle</tissue>
    </source>
</reference>
<evidence type="ECO:0000313" key="2">
    <source>
        <dbReference type="Proteomes" id="UP001148018"/>
    </source>
</evidence>
<dbReference type="Proteomes" id="UP001148018">
    <property type="component" value="Unassembled WGS sequence"/>
</dbReference>